<feature type="transmembrane region" description="Helical" evidence="1">
    <location>
        <begin position="139"/>
        <end position="160"/>
    </location>
</feature>
<dbReference type="CDD" id="cd23340">
    <property type="entry name" value="beta-trefoil_FSCN_ACP-like"/>
    <property type="match status" value="1"/>
</dbReference>
<gene>
    <name evidence="3" type="ORF">Fot_49886</name>
</gene>
<evidence type="ECO:0000313" key="3">
    <source>
        <dbReference type="EMBL" id="KAL2474150.1"/>
    </source>
</evidence>
<comment type="caution">
    <text evidence="3">The sequence shown here is derived from an EMBL/GenBank/DDBJ whole genome shotgun (WGS) entry which is preliminary data.</text>
</comment>
<dbReference type="SUPFAM" id="SSF50405">
    <property type="entry name" value="Actin-crosslinking proteins"/>
    <property type="match status" value="1"/>
</dbReference>
<proteinExistence type="predicted"/>
<accession>A0ABD1QD60</accession>
<sequence length="269" mass="30531">MEFFNEAKVVQFKNHLNKYLLADEDEETVRQSGNGGASKKARWTVELVEGNPHVIRLKGCHGKYLTAADVPFLLGITGKKVLQTVPATKKDISVEWKPIKERYKVKLRTKGGKFLRANGIVIYCTEPSPRIGFCGRWRWWIYLYWITSIYQAATLVFYRIMNIRVQTLVRHPLPLRARRIACNLPRRRFVSHQSLPLRAVGRPLHQISLHTEQLSVDAIPPPTIAGDGSSSRGTCPCTMLTATHFHAHNQPILVDVSPNQAPIVIDLIH</sequence>
<evidence type="ECO:0000313" key="4">
    <source>
        <dbReference type="Proteomes" id="UP001604277"/>
    </source>
</evidence>
<dbReference type="InterPro" id="IPR008999">
    <property type="entry name" value="Actin-crosslinking"/>
</dbReference>
<keyword evidence="1" id="KW-1133">Transmembrane helix</keyword>
<evidence type="ECO:0000256" key="1">
    <source>
        <dbReference type="SAM" id="Phobius"/>
    </source>
</evidence>
<keyword evidence="4" id="KW-1185">Reference proteome</keyword>
<dbReference type="Gene3D" id="2.80.10.50">
    <property type="match status" value="1"/>
</dbReference>
<dbReference type="AlphaFoldDB" id="A0ABD1QD60"/>
<name>A0ABD1QD60_9LAMI</name>
<dbReference type="PANTHER" id="PTHR31205:SF69">
    <property type="entry name" value="ACTIN CROSS-LINKING PROTEIN (DUF569)"/>
    <property type="match status" value="1"/>
</dbReference>
<dbReference type="EMBL" id="JBFOLJ010000015">
    <property type="protein sequence ID" value="KAL2474150.1"/>
    <property type="molecule type" value="Genomic_DNA"/>
</dbReference>
<reference evidence="4" key="1">
    <citation type="submission" date="2024-07" db="EMBL/GenBank/DDBJ databases">
        <title>Two chromosome-level genome assemblies of Korean endemic species Abeliophyllum distichum and Forsythia ovata (Oleaceae).</title>
        <authorList>
            <person name="Jang H."/>
        </authorList>
    </citation>
    <scope>NUCLEOTIDE SEQUENCE [LARGE SCALE GENOMIC DNA]</scope>
</reference>
<dbReference type="Proteomes" id="UP001604277">
    <property type="component" value="Unassembled WGS sequence"/>
</dbReference>
<evidence type="ECO:0000259" key="2">
    <source>
        <dbReference type="Pfam" id="PF04601"/>
    </source>
</evidence>
<dbReference type="InterPro" id="IPR007679">
    <property type="entry name" value="DUF569"/>
</dbReference>
<keyword evidence="1" id="KW-0812">Transmembrane</keyword>
<dbReference type="PANTHER" id="PTHR31205">
    <property type="entry name" value="ACTIN CROSS-LINKING PROTEIN (DUF569)"/>
    <property type="match status" value="1"/>
</dbReference>
<keyword evidence="1" id="KW-0472">Membrane</keyword>
<feature type="domain" description="DUF569" evidence="2">
    <location>
        <begin position="1"/>
        <end position="119"/>
    </location>
</feature>
<protein>
    <recommendedName>
        <fullName evidence="2">DUF569 domain-containing protein</fullName>
    </recommendedName>
</protein>
<dbReference type="Pfam" id="PF04601">
    <property type="entry name" value="DUF569"/>
    <property type="match status" value="1"/>
</dbReference>
<organism evidence="3 4">
    <name type="scientific">Forsythia ovata</name>
    <dbReference type="NCBI Taxonomy" id="205694"/>
    <lineage>
        <taxon>Eukaryota</taxon>
        <taxon>Viridiplantae</taxon>
        <taxon>Streptophyta</taxon>
        <taxon>Embryophyta</taxon>
        <taxon>Tracheophyta</taxon>
        <taxon>Spermatophyta</taxon>
        <taxon>Magnoliopsida</taxon>
        <taxon>eudicotyledons</taxon>
        <taxon>Gunneridae</taxon>
        <taxon>Pentapetalae</taxon>
        <taxon>asterids</taxon>
        <taxon>lamiids</taxon>
        <taxon>Lamiales</taxon>
        <taxon>Oleaceae</taxon>
        <taxon>Forsythieae</taxon>
        <taxon>Forsythia</taxon>
    </lineage>
</organism>